<evidence type="ECO:0008006" key="3">
    <source>
        <dbReference type="Google" id="ProtNLM"/>
    </source>
</evidence>
<evidence type="ECO:0000313" key="2">
    <source>
        <dbReference type="Proteomes" id="UP000261600"/>
    </source>
</evidence>
<protein>
    <recommendedName>
        <fullName evidence="3">RWD domain-containing protein</fullName>
    </recommendedName>
</protein>
<name>A0A3Q3KGI0_MONAL</name>
<dbReference type="Gene3D" id="3.10.110.10">
    <property type="entry name" value="Ubiquitin Conjugating Enzyme"/>
    <property type="match status" value="1"/>
</dbReference>
<dbReference type="AlphaFoldDB" id="A0A3Q3KGI0"/>
<keyword evidence="2" id="KW-1185">Reference proteome</keyword>
<dbReference type="InterPro" id="IPR016135">
    <property type="entry name" value="UBQ-conjugating_enzyme/RWD"/>
</dbReference>
<organism evidence="1 2">
    <name type="scientific">Monopterus albus</name>
    <name type="common">Swamp eel</name>
    <dbReference type="NCBI Taxonomy" id="43700"/>
    <lineage>
        <taxon>Eukaryota</taxon>
        <taxon>Metazoa</taxon>
        <taxon>Chordata</taxon>
        <taxon>Craniata</taxon>
        <taxon>Vertebrata</taxon>
        <taxon>Euteleostomi</taxon>
        <taxon>Actinopterygii</taxon>
        <taxon>Neopterygii</taxon>
        <taxon>Teleostei</taxon>
        <taxon>Neoteleostei</taxon>
        <taxon>Acanthomorphata</taxon>
        <taxon>Anabantaria</taxon>
        <taxon>Synbranchiformes</taxon>
        <taxon>Synbranchidae</taxon>
        <taxon>Monopterus</taxon>
    </lineage>
</organism>
<reference evidence="1" key="2">
    <citation type="submission" date="2025-09" db="UniProtKB">
        <authorList>
            <consortium name="Ensembl"/>
        </authorList>
    </citation>
    <scope>IDENTIFICATION</scope>
</reference>
<reference evidence="1" key="1">
    <citation type="submission" date="2025-08" db="UniProtKB">
        <authorList>
            <consortium name="Ensembl"/>
        </authorList>
    </citation>
    <scope>IDENTIFICATION</scope>
</reference>
<evidence type="ECO:0000313" key="1">
    <source>
        <dbReference type="Ensembl" id="ENSMALP00000028348.1"/>
    </source>
</evidence>
<dbReference type="Ensembl" id="ENSMALT00000028866.1">
    <property type="protein sequence ID" value="ENSMALP00000028348.1"/>
    <property type="gene ID" value="ENSMALG00000019646.1"/>
</dbReference>
<proteinExistence type="predicted"/>
<dbReference type="Proteomes" id="UP000261600">
    <property type="component" value="Unplaced"/>
</dbReference>
<accession>A0A3Q3KGI0</accession>
<dbReference type="STRING" id="43700.ENSMALP00000028348"/>
<sequence length="85" mass="9555">MTTDLEEQEDELLALQSIFDSEEFIRNESKSAGQIRVFVELPGGFTVSLKGGKYATYTKTNMLLISVDLRHNDVDTFFFIAVLCG</sequence>